<dbReference type="CDD" id="cd00024">
    <property type="entry name" value="CD_CSD"/>
    <property type="match status" value="2"/>
</dbReference>
<dbReference type="InterPro" id="IPR023779">
    <property type="entry name" value="Chromodomain_CS"/>
</dbReference>
<dbReference type="InterPro" id="IPR017984">
    <property type="entry name" value="Chromo_dom_subgr"/>
</dbReference>
<feature type="compositionally biased region" description="Polar residues" evidence="3">
    <location>
        <begin position="252"/>
        <end position="263"/>
    </location>
</feature>
<dbReference type="InterPro" id="IPR023780">
    <property type="entry name" value="Chromo_domain"/>
</dbReference>
<comment type="caution">
    <text evidence="5">The sequence shown here is derived from an EMBL/GenBank/DDBJ whole genome shotgun (WGS) entry which is preliminary data.</text>
</comment>
<feature type="region of interest" description="Disordered" evidence="3">
    <location>
        <begin position="1"/>
        <end position="125"/>
    </location>
</feature>
<evidence type="ECO:0000313" key="6">
    <source>
        <dbReference type="EMBL" id="KAF0981510.1"/>
    </source>
</evidence>
<dbReference type="GeneID" id="68119381"/>
<feature type="domain" description="Chromo" evidence="4">
    <location>
        <begin position="191"/>
        <end position="226"/>
    </location>
</feature>
<evidence type="ECO:0000256" key="1">
    <source>
        <dbReference type="ARBA" id="ARBA00004123"/>
    </source>
</evidence>
<feature type="domain" description="Chromo" evidence="4">
    <location>
        <begin position="125"/>
        <end position="175"/>
    </location>
</feature>
<dbReference type="PANTHER" id="PTHR22812">
    <property type="entry name" value="CHROMOBOX PROTEIN"/>
    <property type="match status" value="1"/>
</dbReference>
<feature type="region of interest" description="Disordered" evidence="3">
    <location>
        <begin position="251"/>
        <end position="308"/>
    </location>
</feature>
<dbReference type="VEuPathDB" id="AmoebaDB:NF0046240"/>
<evidence type="ECO:0000313" key="7">
    <source>
        <dbReference type="Proteomes" id="UP000444721"/>
    </source>
</evidence>
<evidence type="ECO:0000256" key="2">
    <source>
        <dbReference type="ARBA" id="ARBA00023242"/>
    </source>
</evidence>
<feature type="compositionally biased region" description="Basic residues" evidence="3">
    <location>
        <begin position="42"/>
        <end position="54"/>
    </location>
</feature>
<dbReference type="VEuPathDB" id="AmoebaDB:FDP41_012166"/>
<dbReference type="RefSeq" id="XP_044566222.1">
    <property type="nucleotide sequence ID" value="XM_044702655.1"/>
</dbReference>
<dbReference type="GO" id="GO:0005634">
    <property type="term" value="C:nucleus"/>
    <property type="evidence" value="ECO:0007669"/>
    <property type="project" value="UniProtKB-SubCell"/>
</dbReference>
<dbReference type="AlphaFoldDB" id="A0A6A5C8B0"/>
<feature type="compositionally biased region" description="Acidic residues" evidence="3">
    <location>
        <begin position="59"/>
        <end position="68"/>
    </location>
</feature>
<dbReference type="OMA" id="TWEPENE"/>
<accession>A0A6A5C8B0</accession>
<dbReference type="InterPro" id="IPR000953">
    <property type="entry name" value="Chromo/chromo_shadow_dom"/>
</dbReference>
<gene>
    <name evidence="5" type="ORF">FDP41_012166</name>
    <name evidence="6" type="ORF">FDP41_012167</name>
</gene>
<dbReference type="VEuPathDB" id="AmoebaDB:NfTy_038510"/>
<feature type="compositionally biased region" description="Acidic residues" evidence="3">
    <location>
        <begin position="116"/>
        <end position="125"/>
    </location>
</feature>
<feature type="compositionally biased region" description="Basic and acidic residues" evidence="3">
    <location>
        <begin position="15"/>
        <end position="41"/>
    </location>
</feature>
<dbReference type="VEuPathDB" id="AmoebaDB:FDP41_012167"/>
<protein>
    <recommendedName>
        <fullName evidence="4">Chromo domain-containing protein</fullName>
    </recommendedName>
</protein>
<proteinExistence type="predicted"/>
<sequence>MKTQSPSLDEEDSLSDSHRQDRNMNSDIEKVSDHTDDEGRTTKKTRNGKKRKKSNMSELSDDNDDSGDKEEASRKEGGASRNSAGSSTTNSQKKKPTRRMIDKTKKKKEEEKKDYEDDDGDEQEYEVETILLSKKKQNKVYYLVKWKGWPVKDSTWEPTENLSNISNMIEQFEKRVAPTLDKKYKQGQSEFLPEKITDSRKVKNKTEYLVQWKNYPVQTWEPDTSVRRSLITKYKSENGIRFQKIIGGKSIASASKDQSSDSETQVDSDPEIPEPPSKKQKNPSPSTPSSPNTSSRSSKSKNIQTVSEQDLAHMDFNIASVKKKHNSFQVFVKDMNSGTLYVAALQSLRTNEKHLQKLVDYLLSKIVFDNKKKHEEH</sequence>
<evidence type="ECO:0000256" key="3">
    <source>
        <dbReference type="SAM" id="MobiDB-lite"/>
    </source>
</evidence>
<organism evidence="5 7">
    <name type="scientific">Naegleria fowleri</name>
    <name type="common">Brain eating amoeba</name>
    <dbReference type="NCBI Taxonomy" id="5763"/>
    <lineage>
        <taxon>Eukaryota</taxon>
        <taxon>Discoba</taxon>
        <taxon>Heterolobosea</taxon>
        <taxon>Tetramitia</taxon>
        <taxon>Eutetramitia</taxon>
        <taxon>Vahlkampfiidae</taxon>
        <taxon>Naegleria</taxon>
    </lineage>
</organism>
<keyword evidence="2" id="KW-0539">Nucleus</keyword>
<feature type="compositionally biased region" description="Low complexity" evidence="3">
    <location>
        <begin position="282"/>
        <end position="302"/>
    </location>
</feature>
<comment type="subcellular location">
    <subcellularLocation>
        <location evidence="1">Nucleus</location>
    </subcellularLocation>
</comment>
<feature type="compositionally biased region" description="Basic and acidic residues" evidence="3">
    <location>
        <begin position="99"/>
        <end position="115"/>
    </location>
</feature>
<keyword evidence="7" id="KW-1185">Reference proteome</keyword>
<dbReference type="Pfam" id="PF00385">
    <property type="entry name" value="Chromo"/>
    <property type="match status" value="2"/>
</dbReference>
<dbReference type="PRINTS" id="PR00504">
    <property type="entry name" value="CHROMODOMAIN"/>
</dbReference>
<dbReference type="EMBL" id="VFQX01000013">
    <property type="protein sequence ID" value="KAF0981509.1"/>
    <property type="molecule type" value="Genomic_DNA"/>
</dbReference>
<evidence type="ECO:0000313" key="5">
    <source>
        <dbReference type="EMBL" id="KAF0981509.1"/>
    </source>
</evidence>
<dbReference type="InterPro" id="IPR016197">
    <property type="entry name" value="Chromo-like_dom_sf"/>
</dbReference>
<feature type="compositionally biased region" description="Polar residues" evidence="3">
    <location>
        <begin position="80"/>
        <end position="91"/>
    </location>
</feature>
<dbReference type="OrthoDB" id="10071592at2759"/>
<dbReference type="PROSITE" id="PS50013">
    <property type="entry name" value="CHROMO_2"/>
    <property type="match status" value="2"/>
</dbReference>
<dbReference type="Gene3D" id="2.40.50.40">
    <property type="match status" value="2"/>
</dbReference>
<name>A0A6A5C8B0_NAEFO</name>
<dbReference type="SMART" id="SM00298">
    <property type="entry name" value="CHROMO"/>
    <property type="match status" value="2"/>
</dbReference>
<reference evidence="5 7" key="1">
    <citation type="journal article" date="2019" name="Sci. Rep.">
        <title>Nanopore sequencing improves the draft genome of the human pathogenic amoeba Naegleria fowleri.</title>
        <authorList>
            <person name="Liechti N."/>
            <person name="Schurch N."/>
            <person name="Bruggmann R."/>
            <person name="Wittwer M."/>
        </authorList>
    </citation>
    <scope>NUCLEOTIDE SEQUENCE [LARGE SCALE GENOMIC DNA]</scope>
    <source>
        <strain evidence="5 7">ATCC 30894</strain>
    </source>
</reference>
<evidence type="ECO:0000259" key="4">
    <source>
        <dbReference type="PROSITE" id="PS50013"/>
    </source>
</evidence>
<dbReference type="EMBL" id="VFQX01000013">
    <property type="protein sequence ID" value="KAF0981510.1"/>
    <property type="molecule type" value="Genomic_DNA"/>
</dbReference>
<dbReference type="PROSITE" id="PS00598">
    <property type="entry name" value="CHROMO_1"/>
    <property type="match status" value="1"/>
</dbReference>
<dbReference type="InterPro" id="IPR051219">
    <property type="entry name" value="Heterochromatin_chromo-domain"/>
</dbReference>
<feature type="compositionally biased region" description="Basic and acidic residues" evidence="3">
    <location>
        <begin position="69"/>
        <end position="78"/>
    </location>
</feature>
<dbReference type="SUPFAM" id="SSF54160">
    <property type="entry name" value="Chromo domain-like"/>
    <property type="match status" value="2"/>
</dbReference>
<dbReference type="Proteomes" id="UP000444721">
    <property type="component" value="Unassembled WGS sequence"/>
</dbReference>